<dbReference type="RefSeq" id="WP_274456729.1">
    <property type="nucleotide sequence ID" value="NZ_CP067097.1"/>
</dbReference>
<sequence length="206" mass="22275">MPEKNERASNIIIHGHGTSIGGVADQVTIHGQGKIKGDLDCTKLTIHGNATLQGMVKAEEIRIHGSGTVFGHVAATWVDVHGHVVVRGDCSAETLKMEGVFTIDGLLNAGQIEIRTHGPSRVQEIGGEVIRVQRARGFLFSKLKQMTVDSIEGDDIHLEAVKAKVVRGNQVTLGNGCEIDLVEYRHRFERQGDAVVHEHRQLGSGG</sequence>
<organism evidence="2 3">
    <name type="scientific">Alicyclobacillus cycloheptanicus</name>
    <dbReference type="NCBI Taxonomy" id="1457"/>
    <lineage>
        <taxon>Bacteria</taxon>
        <taxon>Bacillati</taxon>
        <taxon>Bacillota</taxon>
        <taxon>Bacilli</taxon>
        <taxon>Bacillales</taxon>
        <taxon>Alicyclobacillaceae</taxon>
        <taxon>Alicyclobacillus</taxon>
    </lineage>
</organism>
<proteinExistence type="inferred from homology"/>
<dbReference type="InterPro" id="IPR007607">
    <property type="entry name" value="BacA/B"/>
</dbReference>
<accession>A0ABT9XHF2</accession>
<gene>
    <name evidence="2" type="ORF">J2S03_001590</name>
</gene>
<dbReference type="EMBL" id="JAUSTP010000010">
    <property type="protein sequence ID" value="MDQ0189743.1"/>
    <property type="molecule type" value="Genomic_DNA"/>
</dbReference>
<reference evidence="2 3" key="1">
    <citation type="submission" date="2023-07" db="EMBL/GenBank/DDBJ databases">
        <title>Genomic Encyclopedia of Type Strains, Phase IV (KMG-IV): sequencing the most valuable type-strain genomes for metagenomic binning, comparative biology and taxonomic classification.</title>
        <authorList>
            <person name="Goeker M."/>
        </authorList>
    </citation>
    <scope>NUCLEOTIDE SEQUENCE [LARGE SCALE GENOMIC DNA]</scope>
    <source>
        <strain evidence="2 3">DSM 4006</strain>
    </source>
</reference>
<comment type="similarity">
    <text evidence="1">Belongs to the bactofilin family.</text>
</comment>
<dbReference type="PANTHER" id="PTHR35024:SF4">
    <property type="entry name" value="POLYMER-FORMING CYTOSKELETAL PROTEIN"/>
    <property type="match status" value="1"/>
</dbReference>
<evidence type="ECO:0000313" key="2">
    <source>
        <dbReference type="EMBL" id="MDQ0189743.1"/>
    </source>
</evidence>
<comment type="caution">
    <text evidence="2">The sequence shown here is derived from an EMBL/GenBank/DDBJ whole genome shotgun (WGS) entry which is preliminary data.</text>
</comment>
<evidence type="ECO:0000313" key="3">
    <source>
        <dbReference type="Proteomes" id="UP001232973"/>
    </source>
</evidence>
<name>A0ABT9XHF2_9BACL</name>
<evidence type="ECO:0000256" key="1">
    <source>
        <dbReference type="ARBA" id="ARBA00044755"/>
    </source>
</evidence>
<keyword evidence="3" id="KW-1185">Reference proteome</keyword>
<dbReference type="PANTHER" id="PTHR35024">
    <property type="entry name" value="HYPOTHETICAL CYTOSOLIC PROTEIN"/>
    <property type="match status" value="1"/>
</dbReference>
<protein>
    <submittedName>
        <fullName evidence="2">Cytoskeletal protein CcmA (Bactofilin family)</fullName>
    </submittedName>
</protein>
<dbReference type="Proteomes" id="UP001232973">
    <property type="component" value="Unassembled WGS sequence"/>
</dbReference>